<dbReference type="PROSITE" id="PS51318">
    <property type="entry name" value="TAT"/>
    <property type="match status" value="1"/>
</dbReference>
<dbReference type="Gene3D" id="2.70.98.70">
    <property type="match status" value="1"/>
</dbReference>
<evidence type="ECO:0000256" key="3">
    <source>
        <dbReference type="ARBA" id="ARBA00022525"/>
    </source>
</evidence>
<dbReference type="AlphaFoldDB" id="A0A1A8ZJI3"/>
<feature type="domain" description="Heparinase II/III-like C-terminal" evidence="5">
    <location>
        <begin position="369"/>
        <end position="590"/>
    </location>
</feature>
<dbReference type="Gene3D" id="1.50.10.100">
    <property type="entry name" value="Chondroitin AC/alginate lyase"/>
    <property type="match status" value="1"/>
</dbReference>
<keyword evidence="8" id="KW-1185">Reference proteome</keyword>
<dbReference type="OrthoDB" id="1550464at2"/>
<dbReference type="Proteomes" id="UP000199385">
    <property type="component" value="Chromosome I"/>
</dbReference>
<protein>
    <submittedName>
        <fullName evidence="7">Heparinase II/III-like protein</fullName>
    </submittedName>
</protein>
<dbReference type="Pfam" id="PF07940">
    <property type="entry name" value="Hepar_II_III_C"/>
    <property type="match status" value="1"/>
</dbReference>
<dbReference type="EMBL" id="LT594323">
    <property type="protein sequence ID" value="SBT44009.1"/>
    <property type="molecule type" value="Genomic_DNA"/>
</dbReference>
<sequence length="948" mass="100564">MIRRFTMRGNDMVERRQVLRATALAVAGGVAGFAVPRAASGAVIHPYLLVGEAEYPELRARAAQDPWLGWRAAAADLARQPCPTPAQEPDVGKRATRMSQIAGAASLAYVLDPADAALHRATLLGLIDRYRTEVRPYLDTTAWQGVVPPSSALFHLVLGLDVIVGSLTATQRSTAEATLADAAQWFHTYRNNGNWQAARIGGYGIWVAYAGDTARLDESLTQTLTHLDNLTSADGVYLTGPNYAGNRLGSAGDRDSKSFFVDVLTRIGSHDFYTDPQYVRVMEHYTGYLTTPVLRSGAHPDRGEYTFGDSWTERGTVHRSGRTWSAHRFGAVAAANAAWSLRGVPATETLPLITTYVLTTRTPATGTVPPSRVFPGGGAWFLQAGTSPLALAGALWNPTGDRQVEHQHKDTNALHLTAYGEHVLRNAGYAGYGTGVAGFSFEVISQRAVVNNTVLVDYPTTFPDADPPTVNDHQLTPGRLPGAGIVESLLPGPLDYACGDSGDALPNGATHLRSLVFVRPDQEQQGYWVVFDEVRGGTPNGSASVAWHPNSKSDPAVVEARCHYAATVDVNPCTSNGVGLSILLGTEPAQVVVRSGPLAEAWVANRDPGRYLQCVYPTDGAGAANAVTLLFPYDQAGHPRAQLDRVTGVGWTGVRVTHPSGVTDHAGESRGTATVTTAGVSWRGLACLFRLSGGTPAYWLVRRGRSLTWDSYGFQSTADVSLAMRGRGGRLHNPNAGPVTVTFLHPGLTKVRLNGVPAAVTATGIGWLSVTVPAGSAAVELVTATPVAPVADGYVRAGVYAADSYGRLGTLVVKADANPDYRRESYLRFDLSGLTGPVTLARLRLPVEATGGGACTLEVAQAATGWEETTLTWNSRPSATTVLATVPAPVAGTVLDLDVTAAARAVLAGGGGPLAVRLRIREDGANNSVTFGSREHTDWRRRPVLELS</sequence>
<comment type="subcellular location">
    <subcellularLocation>
        <location evidence="1">Cell envelope</location>
    </subcellularLocation>
    <subcellularLocation>
        <location evidence="2">Secreted</location>
    </subcellularLocation>
</comment>
<evidence type="ECO:0000256" key="1">
    <source>
        <dbReference type="ARBA" id="ARBA00004196"/>
    </source>
</evidence>
<reference evidence="8" key="1">
    <citation type="submission" date="2016-06" db="EMBL/GenBank/DDBJ databases">
        <authorList>
            <person name="Varghese N."/>
            <person name="Submissions Spin"/>
        </authorList>
    </citation>
    <scope>NUCLEOTIDE SEQUENCE [LARGE SCALE GENOMIC DNA]</scope>
    <source>
        <strain evidence="8">DSM 44815</strain>
    </source>
</reference>
<evidence type="ECO:0000313" key="7">
    <source>
        <dbReference type="EMBL" id="SBT44009.1"/>
    </source>
</evidence>
<dbReference type="Pfam" id="PF24517">
    <property type="entry name" value="CBM96"/>
    <property type="match status" value="1"/>
</dbReference>
<dbReference type="InterPro" id="IPR012480">
    <property type="entry name" value="Hepar_II_III_C"/>
</dbReference>
<evidence type="ECO:0000259" key="6">
    <source>
        <dbReference type="Pfam" id="PF24517"/>
    </source>
</evidence>
<feature type="domain" description="Carbohydrate-binding module family 96" evidence="6">
    <location>
        <begin position="785"/>
        <end position="947"/>
    </location>
</feature>
<evidence type="ECO:0000259" key="5">
    <source>
        <dbReference type="Pfam" id="PF07940"/>
    </source>
</evidence>
<keyword evidence="3" id="KW-0964">Secreted</keyword>
<gene>
    <name evidence="7" type="ORF">GA0070611_2534</name>
</gene>
<evidence type="ECO:0000313" key="8">
    <source>
        <dbReference type="Proteomes" id="UP000199385"/>
    </source>
</evidence>
<organism evidence="7 8">
    <name type="scientific">Micromonospora auratinigra</name>
    <dbReference type="NCBI Taxonomy" id="261654"/>
    <lineage>
        <taxon>Bacteria</taxon>
        <taxon>Bacillati</taxon>
        <taxon>Actinomycetota</taxon>
        <taxon>Actinomycetes</taxon>
        <taxon>Micromonosporales</taxon>
        <taxon>Micromonosporaceae</taxon>
        <taxon>Micromonospora</taxon>
    </lineage>
</organism>
<dbReference type="PATRIC" id="fig|261654.4.peg.2573"/>
<dbReference type="NCBIfam" id="NF033679">
    <property type="entry name" value="DNRLRE_dom"/>
    <property type="match status" value="1"/>
</dbReference>
<dbReference type="InterPro" id="IPR008929">
    <property type="entry name" value="Chondroitin_lyas"/>
</dbReference>
<dbReference type="InterPro" id="IPR055372">
    <property type="entry name" value="CBM96"/>
</dbReference>
<keyword evidence="4" id="KW-0732">Signal</keyword>
<dbReference type="RefSeq" id="WP_091662985.1">
    <property type="nucleotide sequence ID" value="NZ_LT594323.1"/>
</dbReference>
<evidence type="ECO:0000256" key="2">
    <source>
        <dbReference type="ARBA" id="ARBA00004613"/>
    </source>
</evidence>
<accession>A0A1A8ZJI3</accession>
<proteinExistence type="predicted"/>
<dbReference type="GO" id="GO:0030313">
    <property type="term" value="C:cell envelope"/>
    <property type="evidence" value="ECO:0007669"/>
    <property type="project" value="UniProtKB-SubCell"/>
</dbReference>
<evidence type="ECO:0000256" key="4">
    <source>
        <dbReference type="ARBA" id="ARBA00022729"/>
    </source>
</evidence>
<dbReference type="InterPro" id="IPR006311">
    <property type="entry name" value="TAT_signal"/>
</dbReference>
<dbReference type="GO" id="GO:0005576">
    <property type="term" value="C:extracellular region"/>
    <property type="evidence" value="ECO:0007669"/>
    <property type="project" value="UniProtKB-SubCell"/>
</dbReference>
<dbReference type="STRING" id="261654.GA0070611_2534"/>
<dbReference type="GO" id="GO:0016829">
    <property type="term" value="F:lyase activity"/>
    <property type="evidence" value="ECO:0007669"/>
    <property type="project" value="InterPro"/>
</dbReference>
<name>A0A1A8ZJI3_9ACTN</name>